<dbReference type="AlphaFoldDB" id="A0A0F4GKM1"/>
<name>A0A0F4GKM1_9PEZI</name>
<keyword evidence="2" id="KW-1185">Reference proteome</keyword>
<gene>
    <name evidence="1" type="ORF">TI39_contig602g00006</name>
</gene>
<reference evidence="1 2" key="1">
    <citation type="submission" date="2015-03" db="EMBL/GenBank/DDBJ databases">
        <title>RNA-seq based gene annotation and comparative genomics of four Zymoseptoria species reveal species-specific pathogenicity related genes and transposable element activity.</title>
        <authorList>
            <person name="Grandaubert J."/>
            <person name="Bhattacharyya A."/>
            <person name="Stukenbrock E.H."/>
        </authorList>
    </citation>
    <scope>NUCLEOTIDE SEQUENCE [LARGE SCALE GENOMIC DNA]</scope>
    <source>
        <strain evidence="1 2">Zb18110</strain>
    </source>
</reference>
<dbReference type="EMBL" id="LAFY01000594">
    <property type="protein sequence ID" value="KJX96750.1"/>
    <property type="molecule type" value="Genomic_DNA"/>
</dbReference>
<protein>
    <submittedName>
        <fullName evidence="1">Uncharacterized protein</fullName>
    </submittedName>
</protein>
<accession>A0A0F4GKM1</accession>
<dbReference type="Proteomes" id="UP000033647">
    <property type="component" value="Unassembled WGS sequence"/>
</dbReference>
<sequence length="268" mass="30124">MAAPTTLADAISGVSRILSPHELINYEALPNWFKRMTSEILEEMRAYNAQIDSSEAVPELLFDPGQFKRIVEGIEDHMEGGTSDEVDKDYESVMSGDEDVDVAANDLGDDIVADSDYGEMTNDLAPDMVADSDFDDFERLEESMEYANERGHRMMVLMTVYLAAGVNVPDVAYPNAADSDYDEMLFEDSEVADTDSDDDEEEQLDEAVELASKEAYHKACKKVLEIDHRMAGINVQMTAEDDEVMWTEIERAIRSGDGMAERMEKYFR</sequence>
<evidence type="ECO:0000313" key="2">
    <source>
        <dbReference type="Proteomes" id="UP000033647"/>
    </source>
</evidence>
<comment type="caution">
    <text evidence="1">The sequence shown here is derived from an EMBL/GenBank/DDBJ whole genome shotgun (WGS) entry which is preliminary data.</text>
</comment>
<organism evidence="1 2">
    <name type="scientific">Zymoseptoria brevis</name>
    <dbReference type="NCBI Taxonomy" id="1047168"/>
    <lineage>
        <taxon>Eukaryota</taxon>
        <taxon>Fungi</taxon>
        <taxon>Dikarya</taxon>
        <taxon>Ascomycota</taxon>
        <taxon>Pezizomycotina</taxon>
        <taxon>Dothideomycetes</taxon>
        <taxon>Dothideomycetidae</taxon>
        <taxon>Mycosphaerellales</taxon>
        <taxon>Mycosphaerellaceae</taxon>
        <taxon>Zymoseptoria</taxon>
    </lineage>
</organism>
<proteinExistence type="predicted"/>
<evidence type="ECO:0000313" key="1">
    <source>
        <dbReference type="EMBL" id="KJX96750.1"/>
    </source>
</evidence>